<sequence>MNKSYQEISWFKLSLLHFLYESHPELTDDTDLLNIRSDLAAITYSEAIKNGHNQQEAEELALNDLYKGLHFSKHDTLVTILWNEFPREIPMGQAKEFAIELLPKVEDVFSNYTLNDEFVFSAEFNNLYSELTGAITFWLEEHELQ</sequence>
<dbReference type="AlphaFoldDB" id="A0A6I6JTF5"/>
<dbReference type="SUPFAM" id="SSF140753">
    <property type="entry name" value="PG0816-like"/>
    <property type="match status" value="1"/>
</dbReference>
<evidence type="ECO:0000313" key="2">
    <source>
        <dbReference type="Proteomes" id="UP000428260"/>
    </source>
</evidence>
<accession>A0A6I6JTF5</accession>
<dbReference type="InterPro" id="IPR036297">
    <property type="entry name" value="PG0816-like_sf"/>
</dbReference>
<name>A0A6I6JTF5_9BACT</name>
<dbReference type="RefSeq" id="WP_158868890.1">
    <property type="nucleotide sequence ID" value="NZ_CP046401.1"/>
</dbReference>
<dbReference type="Gene3D" id="1.10.8.340">
    <property type="entry name" value="PG0816-like"/>
    <property type="match status" value="1"/>
</dbReference>
<reference evidence="1 2" key="1">
    <citation type="submission" date="2019-11" db="EMBL/GenBank/DDBJ databases">
        <authorList>
            <person name="Zheng R.K."/>
            <person name="Sun C.M."/>
        </authorList>
    </citation>
    <scope>NUCLEOTIDE SEQUENCE [LARGE SCALE GENOMIC DNA]</scope>
    <source>
        <strain evidence="1 2">WC007</strain>
    </source>
</reference>
<dbReference type="KEGG" id="mcos:GM418_19365"/>
<dbReference type="InterPro" id="IPR015082">
    <property type="entry name" value="DUF1896"/>
</dbReference>
<protein>
    <submittedName>
        <fullName evidence="1">DUF1896 family protein</fullName>
    </submittedName>
</protein>
<dbReference type="EMBL" id="CP046401">
    <property type="protein sequence ID" value="QGY45751.1"/>
    <property type="molecule type" value="Genomic_DNA"/>
</dbReference>
<keyword evidence="2" id="KW-1185">Reference proteome</keyword>
<proteinExistence type="predicted"/>
<dbReference type="Pfam" id="PF08989">
    <property type="entry name" value="DUF1896"/>
    <property type="match status" value="1"/>
</dbReference>
<evidence type="ECO:0000313" key="1">
    <source>
        <dbReference type="EMBL" id="QGY45751.1"/>
    </source>
</evidence>
<gene>
    <name evidence="1" type="ORF">GM418_19365</name>
</gene>
<dbReference type="Proteomes" id="UP000428260">
    <property type="component" value="Chromosome"/>
</dbReference>
<dbReference type="Gene3D" id="1.10.8.330">
    <property type="entry name" value="PG0816-like"/>
    <property type="match status" value="1"/>
</dbReference>
<organism evidence="1 2">
    <name type="scientific">Maribellus comscasis</name>
    <dbReference type="NCBI Taxonomy" id="2681766"/>
    <lineage>
        <taxon>Bacteria</taxon>
        <taxon>Pseudomonadati</taxon>
        <taxon>Bacteroidota</taxon>
        <taxon>Bacteroidia</taxon>
        <taxon>Marinilabiliales</taxon>
        <taxon>Prolixibacteraceae</taxon>
        <taxon>Maribellus</taxon>
    </lineage>
</organism>